<keyword evidence="3" id="KW-1185">Reference proteome</keyword>
<protein>
    <submittedName>
        <fullName evidence="2">Uncharacterized protein</fullName>
    </submittedName>
</protein>
<organism evidence="2 3">
    <name type="scientific">Purpureocillium lilacinum</name>
    <name type="common">Paecilomyces lilacinus</name>
    <dbReference type="NCBI Taxonomy" id="33203"/>
    <lineage>
        <taxon>Eukaryota</taxon>
        <taxon>Fungi</taxon>
        <taxon>Dikarya</taxon>
        <taxon>Ascomycota</taxon>
        <taxon>Pezizomycotina</taxon>
        <taxon>Sordariomycetes</taxon>
        <taxon>Hypocreomycetidae</taxon>
        <taxon>Hypocreales</taxon>
        <taxon>Ophiocordycipitaceae</taxon>
        <taxon>Purpureocillium</taxon>
    </lineage>
</organism>
<evidence type="ECO:0000256" key="1">
    <source>
        <dbReference type="SAM" id="MobiDB-lite"/>
    </source>
</evidence>
<proteinExistence type="predicted"/>
<dbReference type="EMBL" id="JAWRVI010000303">
    <property type="protein sequence ID" value="KAK4068513.1"/>
    <property type="molecule type" value="Genomic_DNA"/>
</dbReference>
<name>A0ABR0BD50_PURLI</name>
<reference evidence="2 3" key="1">
    <citation type="journal article" date="2024" name="Microbiol. Resour. Announc.">
        <title>Genome annotations for the ascomycete fungi Trichoderma harzianum, Trichoderma aggressivum, and Purpureocillium lilacinum.</title>
        <authorList>
            <person name="Beijen E.P.W."/>
            <person name="Ohm R.A."/>
        </authorList>
    </citation>
    <scope>NUCLEOTIDE SEQUENCE [LARGE SCALE GENOMIC DNA]</scope>
    <source>
        <strain evidence="2 3">CBS 150709</strain>
    </source>
</reference>
<evidence type="ECO:0000313" key="3">
    <source>
        <dbReference type="Proteomes" id="UP001287286"/>
    </source>
</evidence>
<dbReference type="Proteomes" id="UP001287286">
    <property type="component" value="Unassembled WGS sequence"/>
</dbReference>
<accession>A0ABR0BD50</accession>
<sequence>MPSFDELAGRLRVVETQTGSSPSAPLTKSQWCNLAWRINYCHNRAEASRTMKASNSAVIWQLEGCTLSDAEDCFNTSFRFDRYQVLQHDDVSRYSSLLQRVCFMAGEKGVKLDQIPATVWDIMALTDRDKNPTGEAATLYLHTSGSHYVVGTVQPRLFYLVSLVPRQDSTHDEHTTPSHVSDGAAAREPRAKWCEGSSRSIPGQGVTMKSFEKALWADLGSCFILAGQISM</sequence>
<comment type="caution">
    <text evidence="2">The sequence shown here is derived from an EMBL/GenBank/DDBJ whole genome shotgun (WGS) entry which is preliminary data.</text>
</comment>
<feature type="region of interest" description="Disordered" evidence="1">
    <location>
        <begin position="169"/>
        <end position="197"/>
    </location>
</feature>
<gene>
    <name evidence="2" type="ORF">Purlil1_13778</name>
</gene>
<evidence type="ECO:0000313" key="2">
    <source>
        <dbReference type="EMBL" id="KAK4068513.1"/>
    </source>
</evidence>